<reference evidence="2 3" key="1">
    <citation type="journal article" date="2019" name="Int. J. Syst. Evol. Microbiol.">
        <title>The Global Catalogue of Microorganisms (GCM) 10K type strain sequencing project: providing services to taxonomists for standard genome sequencing and annotation.</title>
        <authorList>
            <consortium name="The Broad Institute Genomics Platform"/>
            <consortium name="The Broad Institute Genome Sequencing Center for Infectious Disease"/>
            <person name="Wu L."/>
            <person name="Ma J."/>
        </authorList>
    </citation>
    <scope>NUCLEOTIDE SEQUENCE [LARGE SCALE GENOMIC DNA]</scope>
    <source>
        <strain evidence="2 3">JCM 13319</strain>
    </source>
</reference>
<sequence>MKRLFSATGDKSLSVVQWPDPSQGVSDADSEGVVVDIHLASSGLNGREPATCQELESEPSAALGPHISLFSQHRPDQPNDRCGERGKSQDIAPDGIEIFTDPRPGSKRRRRSARQVIRRDQTHPGRPQGDEIALRRPGLVGLSPPTRYPRSQYLPMAITVDAGGLVQG</sequence>
<comment type="caution">
    <text evidence="2">The sequence shown here is derived from an EMBL/GenBank/DDBJ whole genome shotgun (WGS) entry which is preliminary data.</text>
</comment>
<protein>
    <submittedName>
        <fullName evidence="2">Uncharacterized protein</fullName>
    </submittedName>
</protein>
<gene>
    <name evidence="2" type="ORF">GCM10009691_16820</name>
</gene>
<name>A0ABN2BLA8_9MICO</name>
<evidence type="ECO:0000313" key="3">
    <source>
        <dbReference type="Proteomes" id="UP001501791"/>
    </source>
</evidence>
<dbReference type="Proteomes" id="UP001501791">
    <property type="component" value="Unassembled WGS sequence"/>
</dbReference>
<feature type="compositionally biased region" description="Basic and acidic residues" evidence="1">
    <location>
        <begin position="73"/>
        <end position="88"/>
    </location>
</feature>
<organism evidence="2 3">
    <name type="scientific">Brevibacterium picturae</name>
    <dbReference type="NCBI Taxonomy" id="260553"/>
    <lineage>
        <taxon>Bacteria</taxon>
        <taxon>Bacillati</taxon>
        <taxon>Actinomycetota</taxon>
        <taxon>Actinomycetes</taxon>
        <taxon>Micrococcales</taxon>
        <taxon>Brevibacteriaceae</taxon>
        <taxon>Brevibacterium</taxon>
    </lineage>
</organism>
<accession>A0ABN2BLA8</accession>
<dbReference type="EMBL" id="BAAALY010000006">
    <property type="protein sequence ID" value="GAA1542862.1"/>
    <property type="molecule type" value="Genomic_DNA"/>
</dbReference>
<evidence type="ECO:0000256" key="1">
    <source>
        <dbReference type="SAM" id="MobiDB-lite"/>
    </source>
</evidence>
<keyword evidence="3" id="KW-1185">Reference proteome</keyword>
<feature type="compositionally biased region" description="Basic and acidic residues" evidence="1">
    <location>
        <begin position="117"/>
        <end position="134"/>
    </location>
</feature>
<feature type="region of interest" description="Disordered" evidence="1">
    <location>
        <begin position="42"/>
        <end position="147"/>
    </location>
</feature>
<evidence type="ECO:0000313" key="2">
    <source>
        <dbReference type="EMBL" id="GAA1542862.1"/>
    </source>
</evidence>
<proteinExistence type="predicted"/>